<protein>
    <submittedName>
        <fullName evidence="1">Uncharacterized protein</fullName>
    </submittedName>
</protein>
<sequence length="83" mass="9233">MSAKSTSRVLSSRVWLFHFFLSTLLSFLPHRNSFSLVFKLPAVATSSTAAAVFSRLHAVASFPTVQQQVSLLSYPHIHNCLIQ</sequence>
<organism evidence="1 2">
    <name type="scientific">Citrus x changshan-huyou</name>
    <dbReference type="NCBI Taxonomy" id="2935761"/>
    <lineage>
        <taxon>Eukaryota</taxon>
        <taxon>Viridiplantae</taxon>
        <taxon>Streptophyta</taxon>
        <taxon>Embryophyta</taxon>
        <taxon>Tracheophyta</taxon>
        <taxon>Spermatophyta</taxon>
        <taxon>Magnoliopsida</taxon>
        <taxon>eudicotyledons</taxon>
        <taxon>Gunneridae</taxon>
        <taxon>Pentapetalae</taxon>
        <taxon>rosids</taxon>
        <taxon>malvids</taxon>
        <taxon>Sapindales</taxon>
        <taxon>Rutaceae</taxon>
        <taxon>Aurantioideae</taxon>
        <taxon>Citrus</taxon>
    </lineage>
</organism>
<reference evidence="1 2" key="1">
    <citation type="submission" date="2024-05" db="EMBL/GenBank/DDBJ databases">
        <title>Haplotype-resolved chromosome-level genome assembly of Huyou (Citrus changshanensis).</title>
        <authorList>
            <person name="Miao C."/>
            <person name="Chen W."/>
            <person name="Wu Y."/>
            <person name="Wang L."/>
            <person name="Zhao S."/>
            <person name="Grierson D."/>
            <person name="Xu C."/>
            <person name="Chen K."/>
        </authorList>
    </citation>
    <scope>NUCLEOTIDE SEQUENCE [LARGE SCALE GENOMIC DNA]</scope>
    <source>
        <strain evidence="1">01-14</strain>
        <tissue evidence="1">Leaf</tissue>
    </source>
</reference>
<dbReference type="Proteomes" id="UP001428341">
    <property type="component" value="Unassembled WGS sequence"/>
</dbReference>
<evidence type="ECO:0000313" key="1">
    <source>
        <dbReference type="EMBL" id="KAK9182097.1"/>
    </source>
</evidence>
<proteinExistence type="predicted"/>
<dbReference type="EMBL" id="JBCGBO010000024">
    <property type="protein sequence ID" value="KAK9182097.1"/>
    <property type="molecule type" value="Genomic_DNA"/>
</dbReference>
<accession>A0AAP0LQ18</accession>
<gene>
    <name evidence="1" type="ORF">WN944_025238</name>
</gene>
<keyword evidence="2" id="KW-1185">Reference proteome</keyword>
<comment type="caution">
    <text evidence="1">The sequence shown here is derived from an EMBL/GenBank/DDBJ whole genome shotgun (WGS) entry which is preliminary data.</text>
</comment>
<evidence type="ECO:0000313" key="2">
    <source>
        <dbReference type="Proteomes" id="UP001428341"/>
    </source>
</evidence>
<dbReference type="AlphaFoldDB" id="A0AAP0LQ18"/>
<name>A0AAP0LQ18_9ROSI</name>